<keyword evidence="2 5" id="KW-0812">Transmembrane</keyword>
<feature type="transmembrane region" description="Helical" evidence="5">
    <location>
        <begin position="290"/>
        <end position="311"/>
    </location>
</feature>
<feature type="transmembrane region" description="Helical" evidence="5">
    <location>
        <begin position="124"/>
        <end position="146"/>
    </location>
</feature>
<evidence type="ECO:0000256" key="4">
    <source>
        <dbReference type="ARBA" id="ARBA00023136"/>
    </source>
</evidence>
<accession>A0ABU4HSQ7</accession>
<feature type="transmembrane region" description="Helical" evidence="5">
    <location>
        <begin position="243"/>
        <end position="260"/>
    </location>
</feature>
<comment type="subcellular location">
    <subcellularLocation>
        <location evidence="1">Membrane</location>
        <topology evidence="1">Multi-pass membrane protein</topology>
    </subcellularLocation>
</comment>
<feature type="transmembrane region" description="Helical" evidence="5">
    <location>
        <begin position="152"/>
        <end position="170"/>
    </location>
</feature>
<dbReference type="InterPro" id="IPR051533">
    <property type="entry name" value="WaaL-like"/>
</dbReference>
<dbReference type="GO" id="GO:0016874">
    <property type="term" value="F:ligase activity"/>
    <property type="evidence" value="ECO:0007669"/>
    <property type="project" value="UniProtKB-KW"/>
</dbReference>
<dbReference type="Proteomes" id="UP001284601">
    <property type="component" value="Unassembled WGS sequence"/>
</dbReference>
<proteinExistence type="predicted"/>
<dbReference type="InterPro" id="IPR007016">
    <property type="entry name" value="O-antigen_ligase-rel_domated"/>
</dbReference>
<feature type="transmembrane region" description="Helical" evidence="5">
    <location>
        <begin position="12"/>
        <end position="35"/>
    </location>
</feature>
<evidence type="ECO:0000256" key="5">
    <source>
        <dbReference type="SAM" id="Phobius"/>
    </source>
</evidence>
<evidence type="ECO:0000256" key="1">
    <source>
        <dbReference type="ARBA" id="ARBA00004141"/>
    </source>
</evidence>
<dbReference type="Pfam" id="PF04932">
    <property type="entry name" value="Wzy_C"/>
    <property type="match status" value="1"/>
</dbReference>
<feature type="transmembrane region" description="Helical" evidence="5">
    <location>
        <begin position="222"/>
        <end position="238"/>
    </location>
</feature>
<dbReference type="RefSeq" id="WP_318598740.1">
    <property type="nucleotide sequence ID" value="NZ_JAWSTH010000053.1"/>
</dbReference>
<dbReference type="EMBL" id="JAWSTH010000053">
    <property type="protein sequence ID" value="MDW5596357.1"/>
    <property type="molecule type" value="Genomic_DNA"/>
</dbReference>
<feature type="transmembrane region" description="Helical" evidence="5">
    <location>
        <begin position="182"/>
        <end position="202"/>
    </location>
</feature>
<dbReference type="PANTHER" id="PTHR37422">
    <property type="entry name" value="TEICHURONIC ACID BIOSYNTHESIS PROTEIN TUAE"/>
    <property type="match status" value="1"/>
</dbReference>
<reference evidence="8" key="1">
    <citation type="submission" date="2023-07" db="EMBL/GenBank/DDBJ databases">
        <title>Conexibacter stalactiti sp. nov., isolated from stalactites in a lava cave and emended description of the genus Conexibacter.</title>
        <authorList>
            <person name="Lee S.D."/>
        </authorList>
    </citation>
    <scope>NUCLEOTIDE SEQUENCE [LARGE SCALE GENOMIC DNA]</scope>
    <source>
        <strain evidence="8">KCTC 39840</strain>
    </source>
</reference>
<evidence type="ECO:0000313" key="8">
    <source>
        <dbReference type="Proteomes" id="UP001284601"/>
    </source>
</evidence>
<reference evidence="7 8" key="2">
    <citation type="submission" date="2023-10" db="EMBL/GenBank/DDBJ databases">
        <authorList>
            <person name="Han X.F."/>
        </authorList>
    </citation>
    <scope>NUCLEOTIDE SEQUENCE [LARGE SCALE GENOMIC DNA]</scope>
    <source>
        <strain evidence="7 8">KCTC 39840</strain>
    </source>
</reference>
<evidence type="ECO:0000256" key="3">
    <source>
        <dbReference type="ARBA" id="ARBA00022989"/>
    </source>
</evidence>
<organism evidence="7 8">
    <name type="scientific">Conexibacter stalactiti</name>
    <dbReference type="NCBI Taxonomy" id="1940611"/>
    <lineage>
        <taxon>Bacteria</taxon>
        <taxon>Bacillati</taxon>
        <taxon>Actinomycetota</taxon>
        <taxon>Thermoleophilia</taxon>
        <taxon>Solirubrobacterales</taxon>
        <taxon>Conexibacteraceae</taxon>
        <taxon>Conexibacter</taxon>
    </lineage>
</organism>
<protein>
    <submittedName>
        <fullName evidence="7">O-antigen ligase family protein</fullName>
    </submittedName>
</protein>
<feature type="transmembrane region" description="Helical" evidence="5">
    <location>
        <begin position="384"/>
        <end position="408"/>
    </location>
</feature>
<evidence type="ECO:0000256" key="2">
    <source>
        <dbReference type="ARBA" id="ARBA00022692"/>
    </source>
</evidence>
<feature type="transmembrane region" description="Helical" evidence="5">
    <location>
        <begin position="266"/>
        <end position="283"/>
    </location>
</feature>
<keyword evidence="3 5" id="KW-1133">Transmembrane helix</keyword>
<keyword evidence="8" id="KW-1185">Reference proteome</keyword>
<feature type="transmembrane region" description="Helical" evidence="5">
    <location>
        <begin position="420"/>
        <end position="438"/>
    </location>
</feature>
<evidence type="ECO:0000259" key="6">
    <source>
        <dbReference type="Pfam" id="PF04932"/>
    </source>
</evidence>
<keyword evidence="4 5" id="KW-0472">Membrane</keyword>
<gene>
    <name evidence="7" type="ORF">R7226_18570</name>
</gene>
<evidence type="ECO:0000313" key="7">
    <source>
        <dbReference type="EMBL" id="MDW5596357.1"/>
    </source>
</evidence>
<feature type="domain" description="O-antigen ligase-related" evidence="6">
    <location>
        <begin position="253"/>
        <end position="399"/>
    </location>
</feature>
<keyword evidence="7" id="KW-0436">Ligase</keyword>
<sequence length="475" mass="50104">MAARRPQIRSAASIQSGLLAAGITIAAGAIALVGARRFGLVGVGAPLLLVGAVLLLLRPVAAVATVGAVTILLEGPASDAPGQRLYEQVFASLTPLDLLVAVAAMAVLVDAARSRRPLRLPAALALPFGLALLAMAAGVVTATGVGVGPRDALLALRIPFLVLLLATLVVNLGLDREQATKLVVGLLALAIVKAILGVLLVASGGGTQIEGETTMTYYEPTANWLVLVALLGLIAALLGRTRLPTWALLGLPLLIASLVLSYRRSFWIAAVLGLVLVLLLATTPSGRRMLLPVGLLVAAAVWVLGSVGFQAQTPLARRVESLAPARLQANKEDRYRLDERANVVEELRDHPITGLGVEVPWRARARALPLEHEGGRDYVHFAALWWWLKLGILGAVAYVALLLSALLLAWRSWRRNETPVPRWFGLASFAAVIGLAVMETTASFTGVDTRFSILFGLQLGLLALFAQPLRGRGEG</sequence>
<comment type="caution">
    <text evidence="7">The sequence shown here is derived from an EMBL/GenBank/DDBJ whole genome shotgun (WGS) entry which is preliminary data.</text>
</comment>
<name>A0ABU4HSQ7_9ACTN</name>
<dbReference type="PANTHER" id="PTHR37422:SF13">
    <property type="entry name" value="LIPOPOLYSACCHARIDE BIOSYNTHESIS PROTEIN PA4999-RELATED"/>
    <property type="match status" value="1"/>
</dbReference>